<keyword evidence="8 14" id="KW-0808">Transferase</keyword>
<evidence type="ECO:0000256" key="6">
    <source>
        <dbReference type="ARBA" id="ARBA00022490"/>
    </source>
</evidence>
<dbReference type="GO" id="GO:0005524">
    <property type="term" value="F:ATP binding"/>
    <property type="evidence" value="ECO:0007669"/>
    <property type="project" value="UniProtKB-UniRule"/>
</dbReference>
<keyword evidence="11 14" id="KW-0067">ATP-binding</keyword>
<evidence type="ECO:0000313" key="16">
    <source>
        <dbReference type="EMBL" id="KON32409.1"/>
    </source>
</evidence>
<name>A0A0M0BVC8_9ARCH</name>
<dbReference type="GO" id="GO:0008652">
    <property type="term" value="P:amino acid biosynthetic process"/>
    <property type="evidence" value="ECO:0007669"/>
    <property type="project" value="UniProtKB-KW"/>
</dbReference>
<comment type="catalytic activity">
    <reaction evidence="13 14">
        <text>shikimate + ATP = 3-phosphoshikimate + ADP + H(+)</text>
        <dbReference type="Rhea" id="RHEA:13121"/>
        <dbReference type="ChEBI" id="CHEBI:15378"/>
        <dbReference type="ChEBI" id="CHEBI:30616"/>
        <dbReference type="ChEBI" id="CHEBI:36208"/>
        <dbReference type="ChEBI" id="CHEBI:145989"/>
        <dbReference type="ChEBI" id="CHEBI:456216"/>
        <dbReference type="EC" id="2.7.1.71"/>
    </reaction>
</comment>
<evidence type="ECO:0000313" key="17">
    <source>
        <dbReference type="Proteomes" id="UP000054016"/>
    </source>
</evidence>
<dbReference type="InterPro" id="IPR020568">
    <property type="entry name" value="Ribosomal_Su5_D2-typ_SF"/>
</dbReference>
<feature type="domain" description="GHMP kinase N-terminal" evidence="15">
    <location>
        <begin position="63"/>
        <end position="150"/>
    </location>
</feature>
<evidence type="ECO:0000256" key="13">
    <source>
        <dbReference type="ARBA" id="ARBA00048567"/>
    </source>
</evidence>
<dbReference type="InterPro" id="IPR014721">
    <property type="entry name" value="Ribsml_uS5_D2-typ_fold_subgr"/>
</dbReference>
<dbReference type="InterPro" id="IPR036554">
    <property type="entry name" value="GHMP_kinase_C_sf"/>
</dbReference>
<accession>A0A0M0BVC8</accession>
<keyword evidence="9 14" id="KW-0547">Nucleotide-binding</keyword>
<comment type="similarity">
    <text evidence="3 14">Belongs to the GHMP kinase family. Archaeal shikimate kinase subfamily.</text>
</comment>
<gene>
    <name evidence="14" type="primary">aroK</name>
    <name evidence="16" type="ORF">AC478_00210</name>
</gene>
<dbReference type="Gene3D" id="3.30.230.10">
    <property type="match status" value="1"/>
</dbReference>
<dbReference type="UniPathway" id="UPA00053">
    <property type="reaction ID" value="UER00088"/>
</dbReference>
<dbReference type="Pfam" id="PF00288">
    <property type="entry name" value="GHMP_kinases_N"/>
    <property type="match status" value="1"/>
</dbReference>
<proteinExistence type="inferred from homology"/>
<keyword evidence="7 14" id="KW-0028">Amino-acid biosynthesis</keyword>
<dbReference type="AlphaFoldDB" id="A0A0M0BVC8"/>
<dbReference type="NCBIfam" id="TIGR01920">
    <property type="entry name" value="Shik_kin_archae"/>
    <property type="match status" value="1"/>
</dbReference>
<evidence type="ECO:0000256" key="5">
    <source>
        <dbReference type="ARBA" id="ARBA00013853"/>
    </source>
</evidence>
<evidence type="ECO:0000259" key="15">
    <source>
        <dbReference type="Pfam" id="PF00288"/>
    </source>
</evidence>
<evidence type="ECO:0000256" key="2">
    <source>
        <dbReference type="ARBA" id="ARBA00004842"/>
    </source>
</evidence>
<organism evidence="16 17">
    <name type="scientific">miscellaneous Crenarchaeota group-1 archaeon SG8-32-3</name>
    <dbReference type="NCBI Taxonomy" id="1685125"/>
    <lineage>
        <taxon>Archaea</taxon>
        <taxon>Candidatus Bathyarchaeota</taxon>
        <taxon>MCG-1</taxon>
    </lineage>
</organism>
<evidence type="ECO:0000256" key="11">
    <source>
        <dbReference type="ARBA" id="ARBA00022840"/>
    </source>
</evidence>
<feature type="binding site" evidence="14">
    <location>
        <begin position="89"/>
        <end position="99"/>
    </location>
    <ligand>
        <name>ATP</name>
        <dbReference type="ChEBI" id="CHEBI:30616"/>
    </ligand>
</feature>
<evidence type="ECO:0000256" key="3">
    <source>
        <dbReference type="ARBA" id="ARBA00010202"/>
    </source>
</evidence>
<evidence type="ECO:0000256" key="14">
    <source>
        <dbReference type="HAMAP-Rule" id="MF_00370"/>
    </source>
</evidence>
<dbReference type="SUPFAM" id="SSF54211">
    <property type="entry name" value="Ribosomal protein S5 domain 2-like"/>
    <property type="match status" value="1"/>
</dbReference>
<comment type="caution">
    <text evidence="16">The sequence shown here is derived from an EMBL/GenBank/DDBJ whole genome shotgun (WGS) entry which is preliminary data.</text>
</comment>
<dbReference type="PANTHER" id="PTHR20861">
    <property type="entry name" value="HOMOSERINE/4-DIPHOSPHOCYTIDYL-2-C-METHYL-D-ERYTHRITOL KINASE"/>
    <property type="match status" value="1"/>
</dbReference>
<keyword evidence="6 14" id="KW-0963">Cytoplasm</keyword>
<comment type="subcellular location">
    <subcellularLocation>
        <location evidence="1 14">Cytoplasm</location>
    </subcellularLocation>
</comment>
<dbReference type="GO" id="GO:0004765">
    <property type="term" value="F:shikimate kinase activity"/>
    <property type="evidence" value="ECO:0007669"/>
    <property type="project" value="UniProtKB-UniRule"/>
</dbReference>
<dbReference type="GO" id="GO:0009423">
    <property type="term" value="P:chorismate biosynthetic process"/>
    <property type="evidence" value="ECO:0007669"/>
    <property type="project" value="UniProtKB-UniRule"/>
</dbReference>
<evidence type="ECO:0000256" key="10">
    <source>
        <dbReference type="ARBA" id="ARBA00022777"/>
    </source>
</evidence>
<keyword evidence="12 14" id="KW-0057">Aromatic amino acid biosynthesis</keyword>
<protein>
    <recommendedName>
        <fullName evidence="5 14">Shikimate kinase</fullName>
        <shortName evidence="14">SK</shortName>
        <ecNumber evidence="4 14">2.7.1.71</ecNumber>
    </recommendedName>
</protein>
<dbReference type="EC" id="2.7.1.71" evidence="4 14"/>
<evidence type="ECO:0000256" key="8">
    <source>
        <dbReference type="ARBA" id="ARBA00022679"/>
    </source>
</evidence>
<dbReference type="GO" id="GO:0009073">
    <property type="term" value="P:aromatic amino acid family biosynthetic process"/>
    <property type="evidence" value="ECO:0007669"/>
    <property type="project" value="UniProtKB-KW"/>
</dbReference>
<dbReference type="SUPFAM" id="SSF55060">
    <property type="entry name" value="GHMP Kinase, C-terminal domain"/>
    <property type="match status" value="1"/>
</dbReference>
<reference evidence="17" key="1">
    <citation type="submission" date="2015-06" db="EMBL/GenBank/DDBJ databases">
        <title>New insights into the roles of widespread benthic archaea in carbon and nitrogen cycling.</title>
        <authorList>
            <person name="Lazar C.S."/>
            <person name="Baker B.J."/>
            <person name="Seitz K.W."/>
            <person name="Hyde A.S."/>
            <person name="Dick G.J."/>
            <person name="Hinrichs K.-U."/>
            <person name="Teske A.P."/>
        </authorList>
    </citation>
    <scope>NUCLEOTIDE SEQUENCE [LARGE SCALE GENOMIC DNA]</scope>
</reference>
<comment type="pathway">
    <text evidence="2 14">Metabolic intermediate biosynthesis; chorismate biosynthesis; chorismate from D-erythrose 4-phosphate and phosphoenolpyruvate: step 5/7.</text>
</comment>
<evidence type="ECO:0000256" key="1">
    <source>
        <dbReference type="ARBA" id="ARBA00004496"/>
    </source>
</evidence>
<dbReference type="InterPro" id="IPR006204">
    <property type="entry name" value="GHMP_kinase_N_dom"/>
</dbReference>
<dbReference type="PANTHER" id="PTHR20861:SF3">
    <property type="entry name" value="SHIKIMATE KINASE"/>
    <property type="match status" value="1"/>
</dbReference>
<evidence type="ECO:0000256" key="4">
    <source>
        <dbReference type="ARBA" id="ARBA00012154"/>
    </source>
</evidence>
<dbReference type="HAMAP" id="MF_00370">
    <property type="entry name" value="Shik_kinase_arch"/>
    <property type="match status" value="1"/>
</dbReference>
<dbReference type="GO" id="GO:0005737">
    <property type="term" value="C:cytoplasm"/>
    <property type="evidence" value="ECO:0007669"/>
    <property type="project" value="UniProtKB-SubCell"/>
</dbReference>
<dbReference type="EMBL" id="LFWV01000002">
    <property type="protein sequence ID" value="KON32409.1"/>
    <property type="molecule type" value="Genomic_DNA"/>
</dbReference>
<dbReference type="PIRSF" id="PIRSF005758">
    <property type="entry name" value="Shikimt_kin_arch"/>
    <property type="match status" value="1"/>
</dbReference>
<dbReference type="InterPro" id="IPR010189">
    <property type="entry name" value="SK_arc"/>
</dbReference>
<dbReference type="PATRIC" id="fig|1685125.3.peg.749"/>
<keyword evidence="10 14" id="KW-0418">Kinase</keyword>
<dbReference type="Proteomes" id="UP000054016">
    <property type="component" value="Unassembled WGS sequence"/>
</dbReference>
<sequence>MSGKAEAVAHGAATIVNAIALGKGAAFGVDLWTKAEVKLTDEPHVITGEITSDPVESTVLIERTVARVFKHFNAEERFGAEVKTWSTIPTARGLKSSSAAANSIALASVAALGETLDDLEVVKLGVAGAFDAKVTVTGAFDDACASYLGGAVVTDNLARELIKRVKLPDGLAVLFLVPSRKAYTGDSDVDRLKTVKPLVKVAYKEALKGNFWAALSLNGVVYSSALGYDASVASDALAAGALAAGLCGKGPAVTAVVSSEKIDSVRTALQSHEGEILQAHLNHDKAKVLSQ</sequence>
<evidence type="ECO:0000256" key="7">
    <source>
        <dbReference type="ARBA" id="ARBA00022605"/>
    </source>
</evidence>
<evidence type="ECO:0000256" key="9">
    <source>
        <dbReference type="ARBA" id="ARBA00022741"/>
    </source>
</evidence>
<evidence type="ECO:0000256" key="12">
    <source>
        <dbReference type="ARBA" id="ARBA00023141"/>
    </source>
</evidence>